<dbReference type="GO" id="GO:0016491">
    <property type="term" value="F:oxidoreductase activity"/>
    <property type="evidence" value="ECO:0007669"/>
    <property type="project" value="UniProtKB-KW"/>
</dbReference>
<dbReference type="SUPFAM" id="SSF51905">
    <property type="entry name" value="FAD/NAD(P)-binding domain"/>
    <property type="match status" value="1"/>
</dbReference>
<keyword evidence="2" id="KW-0285">Flavoprotein</keyword>
<proteinExistence type="predicted"/>
<evidence type="ECO:0000256" key="4">
    <source>
        <dbReference type="ARBA" id="ARBA00023002"/>
    </source>
</evidence>
<evidence type="ECO:0000313" key="7">
    <source>
        <dbReference type="Proteomes" id="UP001382727"/>
    </source>
</evidence>
<evidence type="ECO:0000259" key="5">
    <source>
        <dbReference type="Pfam" id="PF01266"/>
    </source>
</evidence>
<protein>
    <submittedName>
        <fullName evidence="6">FAD-binding oxidoreductase</fullName>
        <ecNumber evidence="6">1.-.-.-</ecNumber>
    </submittedName>
</protein>
<keyword evidence="3" id="KW-0274">FAD</keyword>
<dbReference type="PANTHER" id="PTHR10961:SF46">
    <property type="entry name" value="PEROXISOMAL SARCOSINE OXIDASE"/>
    <property type="match status" value="1"/>
</dbReference>
<dbReference type="Pfam" id="PF01266">
    <property type="entry name" value="DAO"/>
    <property type="match status" value="1"/>
</dbReference>
<feature type="domain" description="FAD dependent oxidoreductase" evidence="5">
    <location>
        <begin position="6"/>
        <end position="345"/>
    </location>
</feature>
<organism evidence="6 7">
    <name type="scientific">Janibacter alittae</name>
    <dbReference type="NCBI Taxonomy" id="3115209"/>
    <lineage>
        <taxon>Bacteria</taxon>
        <taxon>Bacillati</taxon>
        <taxon>Actinomycetota</taxon>
        <taxon>Actinomycetes</taxon>
        <taxon>Micrococcales</taxon>
        <taxon>Intrasporangiaceae</taxon>
        <taxon>Janibacter</taxon>
    </lineage>
</organism>
<dbReference type="EC" id="1.-.-.-" evidence="6"/>
<evidence type="ECO:0000313" key="6">
    <source>
        <dbReference type="EMBL" id="WXB75851.1"/>
    </source>
</evidence>
<accession>A0ABZ2MFK1</accession>
<comment type="cofactor">
    <cofactor evidence="1">
        <name>FAD</name>
        <dbReference type="ChEBI" id="CHEBI:57692"/>
    </cofactor>
</comment>
<gene>
    <name evidence="6" type="ORF">V1351_12965</name>
</gene>
<dbReference type="InterPro" id="IPR006076">
    <property type="entry name" value="FAD-dep_OxRdtase"/>
</dbReference>
<keyword evidence="4 6" id="KW-0560">Oxidoreductase</keyword>
<dbReference type="EMBL" id="CP144913">
    <property type="protein sequence ID" value="WXB75851.1"/>
    <property type="molecule type" value="Genomic_DNA"/>
</dbReference>
<dbReference type="InterPro" id="IPR036188">
    <property type="entry name" value="FAD/NAD-bd_sf"/>
</dbReference>
<evidence type="ECO:0000256" key="3">
    <source>
        <dbReference type="ARBA" id="ARBA00022827"/>
    </source>
</evidence>
<dbReference type="Proteomes" id="UP001382727">
    <property type="component" value="Chromosome"/>
</dbReference>
<dbReference type="PANTHER" id="PTHR10961">
    <property type="entry name" value="PEROXISOMAL SARCOSINE OXIDASE"/>
    <property type="match status" value="1"/>
</dbReference>
<dbReference type="Gene3D" id="3.50.50.60">
    <property type="entry name" value="FAD/NAD(P)-binding domain"/>
    <property type="match status" value="1"/>
</dbReference>
<dbReference type="Gene3D" id="3.30.9.10">
    <property type="entry name" value="D-Amino Acid Oxidase, subunit A, domain 2"/>
    <property type="match status" value="1"/>
</dbReference>
<evidence type="ECO:0000256" key="1">
    <source>
        <dbReference type="ARBA" id="ARBA00001974"/>
    </source>
</evidence>
<name>A0ABZ2MFK1_9MICO</name>
<sequence>MTPNSDIAVIGAGIVGLSTAYAAQQQGLSVTVYDSGPPGGGQSAGQARVFRHAHDDPRLVAMAADSRETWREWEEDFGAELVSSDGAVALGPGIDDKLDVLAGFPQLPVRRIGHDELAEAMPLLAPFDGPAMLDETGGSIRTQAAIGALADRLRDSMVTDHVLTLRQTRRETVEVRTGTRCQEHGHVVVCAGRGTAPLARGVGLSLPVRLAAHVRVTFAATGPPPPRVATLQDSSGEFGETGIYAAAYPGNSHYAVGLSETVQVGEDGSFAEPSELAQLAQRAAAYTKRALPGLTATPVEFVHCWVTELPWNEDAVAVWQSPAASFVAGHNLFKQAPGLGRALVESVTDGRLPTHLTPEARLGEPQATS</sequence>
<dbReference type="InterPro" id="IPR045170">
    <property type="entry name" value="MTOX"/>
</dbReference>
<reference evidence="6 7" key="1">
    <citation type="submission" date="2024-02" db="EMBL/GenBank/DDBJ databases">
        <title>Janibacter sp. nov., isolated from gut of marine sandworm.</title>
        <authorList>
            <person name="Kim B."/>
            <person name="Jun M.O."/>
            <person name="Shin N.-R."/>
        </authorList>
    </citation>
    <scope>NUCLEOTIDE SEQUENCE [LARGE SCALE GENOMIC DNA]</scope>
    <source>
        <strain evidence="6 7">A1S7</strain>
    </source>
</reference>
<evidence type="ECO:0000256" key="2">
    <source>
        <dbReference type="ARBA" id="ARBA00022630"/>
    </source>
</evidence>
<dbReference type="RefSeq" id="WP_338748621.1">
    <property type="nucleotide sequence ID" value="NZ_CP144913.1"/>
</dbReference>
<keyword evidence="7" id="KW-1185">Reference proteome</keyword>